<name>A0ABS8JHP7_9GAMM</name>
<feature type="domain" description="TIR" evidence="3">
    <location>
        <begin position="85"/>
        <end position="195"/>
    </location>
</feature>
<dbReference type="Gene3D" id="3.40.50.10140">
    <property type="entry name" value="Toll/interleukin-1 receptor homology (TIR) domain"/>
    <property type="match status" value="1"/>
</dbReference>
<evidence type="ECO:0000256" key="2">
    <source>
        <dbReference type="SAM" id="Phobius"/>
    </source>
</evidence>
<dbReference type="EMBL" id="JAJGAK010000001">
    <property type="protein sequence ID" value="MCC8363134.1"/>
    <property type="molecule type" value="Genomic_DNA"/>
</dbReference>
<dbReference type="Pfam" id="PF13676">
    <property type="entry name" value="TIR_2"/>
    <property type="match status" value="1"/>
</dbReference>
<accession>A0ABS8JHP7</accession>
<keyword evidence="2" id="KW-1133">Transmembrane helix</keyword>
<dbReference type="InterPro" id="IPR035897">
    <property type="entry name" value="Toll_tir_struct_dom_sf"/>
</dbReference>
<sequence length="647" mass="72465">MRQHRDDEAEREDVDQDGDEDEGERGLARAGQGVGGHGGRTSGKTAAASLDRPSAWCPLVAGRSVRPTSPENGPSPGRATVRYCVFLSYSHNDAHWARWLMRKLESYRVPKRLVGTHGRDGPIPARLGVVFRDRDELPTAGDLSTTIKEALSESAALVVVCSPASARSQWVDAEVRSFLANGRADRVFCFIVDGEPTVDNCFPPSTIEDGREPLAADARAEGDGKDRAVLKLIAGLLGVGYDTLVQREAQRRNRRLALVAAASVAGMAITSSLAITAHLARNDAQRRQAQAEDLLGFMLGDLRQKLTTVGRLDLMRTVDDKATTYFAELDPRDLSDTALEEQARSLTGIGQVRLEATNYKAAMTAFREAHERTSALYERDTSKGQRLFDRAQTEYWIGYVAMQEGNLDEAERWLTRYRDSALQLAPMDPKNFDWQKEAAYGYHNLAVMQETRGHHEAAEHAMKRELELFRGWVKQRPNDQKLKEEEAVIISWLGTNAKRQGRDAEAETWFAALLDSATARRKAEPDVAEWRRDWVDAQLLLTEARFDNGDFVNARVAMEAANREADALRRHDPENRTWASQQAIARYWRAALDGIGQPRRAMPIAKEAEQMFATMLKAEPNDTRVSKWLERTRKLESNLARQEVALQ</sequence>
<feature type="compositionally biased region" description="Gly residues" evidence="1">
    <location>
        <begin position="32"/>
        <end position="41"/>
    </location>
</feature>
<keyword evidence="2" id="KW-0812">Transmembrane</keyword>
<proteinExistence type="predicted"/>
<keyword evidence="5" id="KW-1185">Reference proteome</keyword>
<evidence type="ECO:0000256" key="1">
    <source>
        <dbReference type="SAM" id="MobiDB-lite"/>
    </source>
</evidence>
<keyword evidence="2" id="KW-0472">Membrane</keyword>
<comment type="caution">
    <text evidence="4">The sequence shown here is derived from an EMBL/GenBank/DDBJ whole genome shotgun (WGS) entry which is preliminary data.</text>
</comment>
<keyword evidence="4" id="KW-0675">Receptor</keyword>
<evidence type="ECO:0000313" key="4">
    <source>
        <dbReference type="EMBL" id="MCC8363134.1"/>
    </source>
</evidence>
<reference evidence="4" key="1">
    <citation type="submission" date="2021-10" db="EMBL/GenBank/DDBJ databases">
        <authorList>
            <person name="Lyu M."/>
            <person name="Wang X."/>
            <person name="Meng X."/>
            <person name="Xu K."/>
        </authorList>
    </citation>
    <scope>NUCLEOTIDE SEQUENCE</scope>
    <source>
        <strain evidence="4">A6</strain>
    </source>
</reference>
<feature type="region of interest" description="Disordered" evidence="1">
    <location>
        <begin position="1"/>
        <end position="49"/>
    </location>
</feature>
<feature type="transmembrane region" description="Helical" evidence="2">
    <location>
        <begin position="256"/>
        <end position="280"/>
    </location>
</feature>
<dbReference type="RefSeq" id="WP_343225860.1">
    <property type="nucleotide sequence ID" value="NZ_JAJGAK010000001.1"/>
</dbReference>
<feature type="compositionally biased region" description="Acidic residues" evidence="1">
    <location>
        <begin position="9"/>
        <end position="23"/>
    </location>
</feature>
<protein>
    <submittedName>
        <fullName evidence="4">Toll/interleukin-1 receptor domain-containing protein</fullName>
    </submittedName>
</protein>
<dbReference type="SUPFAM" id="SSF48452">
    <property type="entry name" value="TPR-like"/>
    <property type="match status" value="1"/>
</dbReference>
<dbReference type="SUPFAM" id="SSF52200">
    <property type="entry name" value="Toll/Interleukin receptor TIR domain"/>
    <property type="match status" value="1"/>
</dbReference>
<dbReference type="Proteomes" id="UP001165293">
    <property type="component" value="Unassembled WGS sequence"/>
</dbReference>
<organism evidence="4 5">
    <name type="scientific">Noviluteimonas lactosilytica</name>
    <dbReference type="NCBI Taxonomy" id="2888523"/>
    <lineage>
        <taxon>Bacteria</taxon>
        <taxon>Pseudomonadati</taxon>
        <taxon>Pseudomonadota</taxon>
        <taxon>Gammaproteobacteria</taxon>
        <taxon>Lysobacterales</taxon>
        <taxon>Lysobacteraceae</taxon>
        <taxon>Noviluteimonas</taxon>
    </lineage>
</organism>
<evidence type="ECO:0000313" key="5">
    <source>
        <dbReference type="Proteomes" id="UP001165293"/>
    </source>
</evidence>
<evidence type="ECO:0000259" key="3">
    <source>
        <dbReference type="Pfam" id="PF13676"/>
    </source>
</evidence>
<dbReference type="Gene3D" id="1.25.40.10">
    <property type="entry name" value="Tetratricopeptide repeat domain"/>
    <property type="match status" value="1"/>
</dbReference>
<gene>
    <name evidence="4" type="ORF">LK996_08605</name>
</gene>
<dbReference type="InterPro" id="IPR000157">
    <property type="entry name" value="TIR_dom"/>
</dbReference>
<dbReference type="InterPro" id="IPR011990">
    <property type="entry name" value="TPR-like_helical_dom_sf"/>
</dbReference>